<accession>A0A165D7M7</accession>
<dbReference type="InParanoid" id="A0A165D7M7"/>
<organism evidence="2 3">
    <name type="scientific">Calocera cornea HHB12733</name>
    <dbReference type="NCBI Taxonomy" id="1353952"/>
    <lineage>
        <taxon>Eukaryota</taxon>
        <taxon>Fungi</taxon>
        <taxon>Dikarya</taxon>
        <taxon>Basidiomycota</taxon>
        <taxon>Agaricomycotina</taxon>
        <taxon>Dacrymycetes</taxon>
        <taxon>Dacrymycetales</taxon>
        <taxon>Dacrymycetaceae</taxon>
        <taxon>Calocera</taxon>
    </lineage>
</organism>
<reference evidence="2 3" key="1">
    <citation type="journal article" date="2016" name="Mol. Biol. Evol.">
        <title>Comparative Genomics of Early-Diverging Mushroom-Forming Fungi Provides Insights into the Origins of Lignocellulose Decay Capabilities.</title>
        <authorList>
            <person name="Nagy L.G."/>
            <person name="Riley R."/>
            <person name="Tritt A."/>
            <person name="Adam C."/>
            <person name="Daum C."/>
            <person name="Floudas D."/>
            <person name="Sun H."/>
            <person name="Yadav J.S."/>
            <person name="Pangilinan J."/>
            <person name="Larsson K.H."/>
            <person name="Matsuura K."/>
            <person name="Barry K."/>
            <person name="Labutti K."/>
            <person name="Kuo R."/>
            <person name="Ohm R.A."/>
            <person name="Bhattacharya S.S."/>
            <person name="Shirouzu T."/>
            <person name="Yoshinaga Y."/>
            <person name="Martin F.M."/>
            <person name="Grigoriev I.V."/>
            <person name="Hibbett D.S."/>
        </authorList>
    </citation>
    <scope>NUCLEOTIDE SEQUENCE [LARGE SCALE GENOMIC DNA]</scope>
    <source>
        <strain evidence="2 3">HHB12733</strain>
    </source>
</reference>
<protein>
    <submittedName>
        <fullName evidence="2">Uncharacterized protein</fullName>
    </submittedName>
</protein>
<keyword evidence="3" id="KW-1185">Reference proteome</keyword>
<gene>
    <name evidence="2" type="ORF">CALCODRAFT_531668</name>
</gene>
<feature type="compositionally biased region" description="Polar residues" evidence="1">
    <location>
        <begin position="1"/>
        <end position="16"/>
    </location>
</feature>
<dbReference type="Proteomes" id="UP000076842">
    <property type="component" value="Unassembled WGS sequence"/>
</dbReference>
<feature type="region of interest" description="Disordered" evidence="1">
    <location>
        <begin position="1"/>
        <end position="38"/>
    </location>
</feature>
<dbReference type="EMBL" id="KV424073">
    <property type="protein sequence ID" value="KZT52244.1"/>
    <property type="molecule type" value="Genomic_DNA"/>
</dbReference>
<proteinExistence type="predicted"/>
<dbReference type="AlphaFoldDB" id="A0A165D7M7"/>
<evidence type="ECO:0000313" key="2">
    <source>
        <dbReference type="EMBL" id="KZT52244.1"/>
    </source>
</evidence>
<evidence type="ECO:0000256" key="1">
    <source>
        <dbReference type="SAM" id="MobiDB-lite"/>
    </source>
</evidence>
<sequence>MQSSDTPPLSISNSSWTKDDDTWQIIPEEEETANTTLPTQEMERARSHIYVPVRLRRFALYTSMAELYLDLTRSMHDFKEDVSSSLLVVPAPVHVREQIAIIEKIALDIVQEEGEYEARCAQEAAAPAPAQDTPRFRIPQLAIPRDMYRPSEAGTASLATRYWWTDDRDSESSSL</sequence>
<name>A0A165D7M7_9BASI</name>
<evidence type="ECO:0000313" key="3">
    <source>
        <dbReference type="Proteomes" id="UP000076842"/>
    </source>
</evidence>